<feature type="transmembrane region" description="Helical" evidence="1">
    <location>
        <begin position="336"/>
        <end position="355"/>
    </location>
</feature>
<evidence type="ECO:0000313" key="2">
    <source>
        <dbReference type="EMBL" id="MDH0144619.1"/>
    </source>
</evidence>
<feature type="transmembrane region" description="Helical" evidence="1">
    <location>
        <begin position="39"/>
        <end position="61"/>
    </location>
</feature>
<name>A0AB73I3I3_AQUAC</name>
<evidence type="ECO:0008006" key="4">
    <source>
        <dbReference type="Google" id="ProtNLM"/>
    </source>
</evidence>
<accession>A0AB73I3I3</accession>
<keyword evidence="1" id="KW-0812">Transmembrane</keyword>
<sequence length="440" mass="47054">MKGMLLLATLTYGIGQSTNFLFQLHLLHLLGSSAYGNAGLAHLLLITLIFLADLGYSSIFLRQAPDHPDWLHDWACALGQRLAATLLLLPLCSLAVSALVADSAAFDYWLGAAPAALLALCNFSSPLIARGQRLLALLSGQIAWPVALLLSLVLPKHLPFSMATSAGITVSLGFAAQALVHLLLSRNPRLWLPKMGSGQLNAALHLSTLGICGTLYDRLTPFLLAPLTPSFLPWYLLLSHALNGLSGIQAQLSRLLLPGAARDHGRARVLQAGSWTLQGTAALLISILLLQAVTLDSEQRHWLALAGILLLAWGTTVSGGFLSLPLIDGNRERPLARLFIITMAIGAPLQVLFAWAQAPELLLWSRALCLITIMLGVIRLQHLHLSTWGWLAMGIALLAGIAGFTAAGPWFGGVLALPLLVAVAGRRPSYRPYPTLQTST</sequence>
<keyword evidence="1" id="KW-1133">Transmembrane helix</keyword>
<evidence type="ECO:0000256" key="1">
    <source>
        <dbReference type="SAM" id="Phobius"/>
    </source>
</evidence>
<dbReference type="AlphaFoldDB" id="A0AB73I3I3"/>
<dbReference type="EMBL" id="JAODZF010000020">
    <property type="protein sequence ID" value="MDH0144619.1"/>
    <property type="molecule type" value="Genomic_DNA"/>
</dbReference>
<reference evidence="2" key="1">
    <citation type="submission" date="2022-09" db="EMBL/GenBank/DDBJ databases">
        <title>Intensive care unit water sources are persistently colonized with multi-drug resistant bacteria and are the site of extensive horizontal gene transfer of antibiotic resistance genes.</title>
        <authorList>
            <person name="Diorio-Toth L."/>
        </authorList>
    </citation>
    <scope>NUCLEOTIDE SEQUENCE</scope>
    <source>
        <strain evidence="2">GD04146</strain>
    </source>
</reference>
<feature type="transmembrane region" description="Helical" evidence="1">
    <location>
        <begin position="390"/>
        <end position="411"/>
    </location>
</feature>
<protein>
    <recommendedName>
        <fullName evidence="4">Polysaccharide biosynthesis protein</fullName>
    </recommendedName>
</protein>
<feature type="transmembrane region" description="Helical" evidence="1">
    <location>
        <begin position="361"/>
        <end position="378"/>
    </location>
</feature>
<dbReference type="Proteomes" id="UP001158058">
    <property type="component" value="Unassembled WGS sequence"/>
</dbReference>
<feature type="transmembrane region" description="Helical" evidence="1">
    <location>
        <begin position="269"/>
        <end position="290"/>
    </location>
</feature>
<feature type="transmembrane region" description="Helical" evidence="1">
    <location>
        <begin position="160"/>
        <end position="184"/>
    </location>
</feature>
<feature type="transmembrane region" description="Helical" evidence="1">
    <location>
        <begin position="106"/>
        <end position="123"/>
    </location>
</feature>
<organism evidence="2 3">
    <name type="scientific">Aquipseudomonas alcaligenes</name>
    <name type="common">Pseudomonas alcaligenes</name>
    <dbReference type="NCBI Taxonomy" id="43263"/>
    <lineage>
        <taxon>Bacteria</taxon>
        <taxon>Pseudomonadati</taxon>
        <taxon>Pseudomonadota</taxon>
        <taxon>Gammaproteobacteria</taxon>
        <taxon>Pseudomonadales</taxon>
        <taxon>Pseudomonadaceae</taxon>
        <taxon>Aquipseudomonas</taxon>
    </lineage>
</organism>
<comment type="caution">
    <text evidence="2">The sequence shown here is derived from an EMBL/GenBank/DDBJ whole genome shotgun (WGS) entry which is preliminary data.</text>
</comment>
<feature type="transmembrane region" description="Helical" evidence="1">
    <location>
        <begin position="302"/>
        <end position="324"/>
    </location>
</feature>
<proteinExistence type="predicted"/>
<feature type="transmembrane region" description="Helical" evidence="1">
    <location>
        <begin position="82"/>
        <end position="100"/>
    </location>
</feature>
<gene>
    <name evidence="2" type="ORF">N7380_20080</name>
</gene>
<feature type="transmembrane region" description="Helical" evidence="1">
    <location>
        <begin position="135"/>
        <end position="154"/>
    </location>
</feature>
<dbReference type="RefSeq" id="WP_280003464.1">
    <property type="nucleotide sequence ID" value="NZ_JAODZF010000020.1"/>
</dbReference>
<keyword evidence="1" id="KW-0472">Membrane</keyword>
<evidence type="ECO:0000313" key="3">
    <source>
        <dbReference type="Proteomes" id="UP001158058"/>
    </source>
</evidence>